<dbReference type="SUPFAM" id="SSF56112">
    <property type="entry name" value="Protein kinase-like (PK-like)"/>
    <property type="match status" value="1"/>
</dbReference>
<evidence type="ECO:0000256" key="8">
    <source>
        <dbReference type="ARBA" id="ARBA00023170"/>
    </source>
</evidence>
<dbReference type="EMBL" id="WHWC01000004">
    <property type="protein sequence ID" value="KAG8384849.1"/>
    <property type="molecule type" value="Genomic_DNA"/>
</dbReference>
<gene>
    <name evidence="14" type="ORF">BUALT_Bualt04G0161200</name>
</gene>
<keyword evidence="7" id="KW-0067">ATP-binding</keyword>
<dbReference type="GO" id="GO:0004674">
    <property type="term" value="F:protein serine/threonine kinase activity"/>
    <property type="evidence" value="ECO:0007669"/>
    <property type="project" value="UniProtKB-KW"/>
</dbReference>
<comment type="caution">
    <text evidence="14">The sequence shown here is derived from an EMBL/GenBank/DDBJ whole genome shotgun (WGS) entry which is preliminary data.</text>
</comment>
<proteinExistence type="predicted"/>
<feature type="transmembrane region" description="Helical" evidence="10">
    <location>
        <begin position="250"/>
        <end position="272"/>
    </location>
</feature>
<accession>A0AAV6XQN9</accession>
<dbReference type="Proteomes" id="UP000826271">
    <property type="component" value="Unassembled WGS sequence"/>
</dbReference>
<evidence type="ECO:0000256" key="11">
    <source>
        <dbReference type="SAM" id="SignalP"/>
    </source>
</evidence>
<dbReference type="PROSITE" id="PS50011">
    <property type="entry name" value="PROTEIN_KINASE_DOM"/>
    <property type="match status" value="1"/>
</dbReference>
<evidence type="ECO:0000256" key="9">
    <source>
        <dbReference type="SAM" id="MobiDB-lite"/>
    </source>
</evidence>
<evidence type="ECO:0000313" key="15">
    <source>
        <dbReference type="Proteomes" id="UP000826271"/>
    </source>
</evidence>
<keyword evidence="5" id="KW-0547">Nucleotide-binding</keyword>
<sequence>MNLSTHLPWIIIFIFMIPFTLSDPRISEAGLFCGQNRSASPNYIPLFTSSMEVLSQRVTESEWGFSSTNSTNITIYNLAQCHGDLTRDDCLQCYAASRTRIPRCVPSIAGRIFLDGCFIRYDSYAFYNESVDALDTRNCNTSLGVEAYSEFGRNVGQLVDRLIVSAVGNRGYAVRGSRGVFGLAQCWNTVSRDGCSACLEKARREVRACLPSREGRALNTGCYLRYSTERFYSNRTGQANQNSGSSRTRALAISLSVVAFCMLCLFAGYAVYKRWKKRKQARSNLGKISYSYNKSKLNFKYETLEKATNYFDDTRKLGQGGAGSVYKGTLPNGKIVAVKRLFFSTRQWVDEFFNEINLISGIEHKNLVKLLGCSIEGPESLLVYEYVANRSLEQHIFDTLTESVDTNLKGDFPAMEASKVLRIGLLCAQASVAHRPSMAEVVRMLTDENCEIPEPNQPPFLNTGVHSASSTRSSYSANSSTSNRVTKHGASDDPSSESFSIQSSDGLLKSEDFRQK</sequence>
<evidence type="ECO:0000256" key="7">
    <source>
        <dbReference type="ARBA" id="ARBA00022840"/>
    </source>
</evidence>
<dbReference type="InterPro" id="IPR000719">
    <property type="entry name" value="Prot_kinase_dom"/>
</dbReference>
<dbReference type="Gene3D" id="1.10.510.10">
    <property type="entry name" value="Transferase(Phosphotransferase) domain 1"/>
    <property type="match status" value="1"/>
</dbReference>
<feature type="chain" id="PRO_5043798411" description="Cysteine-rich receptor-like protein kinase 42" evidence="11">
    <location>
        <begin position="23"/>
        <end position="516"/>
    </location>
</feature>
<feature type="domain" description="Gnk2-homologous" evidence="13">
    <location>
        <begin position="133"/>
        <end position="231"/>
    </location>
</feature>
<evidence type="ECO:0000256" key="3">
    <source>
        <dbReference type="ARBA" id="ARBA00022729"/>
    </source>
</evidence>
<evidence type="ECO:0000256" key="10">
    <source>
        <dbReference type="SAM" id="Phobius"/>
    </source>
</evidence>
<dbReference type="Gene3D" id="3.30.430.20">
    <property type="entry name" value="Gnk2 domain, C-X8-C-X2-C motif"/>
    <property type="match status" value="2"/>
</dbReference>
<feature type="region of interest" description="Disordered" evidence="9">
    <location>
        <begin position="453"/>
        <end position="516"/>
    </location>
</feature>
<dbReference type="InterPro" id="IPR011009">
    <property type="entry name" value="Kinase-like_dom_sf"/>
</dbReference>
<keyword evidence="10" id="KW-0812">Transmembrane</keyword>
<keyword evidence="10" id="KW-1133">Transmembrane helix</keyword>
<dbReference type="AlphaFoldDB" id="A0AAV6XQN9"/>
<keyword evidence="1" id="KW-0723">Serine/threonine-protein kinase</keyword>
<keyword evidence="8" id="KW-0675">Receptor</keyword>
<keyword evidence="3 11" id="KW-0732">Signal</keyword>
<dbReference type="InterPro" id="IPR002902">
    <property type="entry name" value="GNK2"/>
</dbReference>
<keyword evidence="4" id="KW-0677">Repeat</keyword>
<evidence type="ECO:0000259" key="13">
    <source>
        <dbReference type="PROSITE" id="PS51473"/>
    </source>
</evidence>
<feature type="compositionally biased region" description="Polar residues" evidence="9">
    <location>
        <begin position="496"/>
        <end position="505"/>
    </location>
</feature>
<evidence type="ECO:0000256" key="2">
    <source>
        <dbReference type="ARBA" id="ARBA00022679"/>
    </source>
</evidence>
<keyword evidence="10" id="KW-0472">Membrane</keyword>
<feature type="domain" description="Gnk2-homologous" evidence="13">
    <location>
        <begin position="25"/>
        <end position="126"/>
    </location>
</feature>
<dbReference type="InterPro" id="IPR052059">
    <property type="entry name" value="CR_Ser/Thr_kinase"/>
</dbReference>
<feature type="compositionally biased region" description="Low complexity" evidence="9">
    <location>
        <begin position="467"/>
        <end position="484"/>
    </location>
</feature>
<evidence type="ECO:0000256" key="4">
    <source>
        <dbReference type="ARBA" id="ARBA00022737"/>
    </source>
</evidence>
<evidence type="ECO:0000256" key="5">
    <source>
        <dbReference type="ARBA" id="ARBA00022741"/>
    </source>
</evidence>
<dbReference type="Pfam" id="PF00069">
    <property type="entry name" value="Pkinase"/>
    <property type="match status" value="1"/>
</dbReference>
<dbReference type="CDD" id="cd23509">
    <property type="entry name" value="Gnk2-like"/>
    <property type="match status" value="2"/>
</dbReference>
<keyword evidence="2" id="KW-0808">Transferase</keyword>
<keyword evidence="6" id="KW-0418">Kinase</keyword>
<evidence type="ECO:0000256" key="1">
    <source>
        <dbReference type="ARBA" id="ARBA00022527"/>
    </source>
</evidence>
<organism evidence="14 15">
    <name type="scientific">Buddleja alternifolia</name>
    <dbReference type="NCBI Taxonomy" id="168488"/>
    <lineage>
        <taxon>Eukaryota</taxon>
        <taxon>Viridiplantae</taxon>
        <taxon>Streptophyta</taxon>
        <taxon>Embryophyta</taxon>
        <taxon>Tracheophyta</taxon>
        <taxon>Spermatophyta</taxon>
        <taxon>Magnoliopsida</taxon>
        <taxon>eudicotyledons</taxon>
        <taxon>Gunneridae</taxon>
        <taxon>Pentapetalae</taxon>
        <taxon>asterids</taxon>
        <taxon>lamiids</taxon>
        <taxon>Lamiales</taxon>
        <taxon>Scrophulariaceae</taxon>
        <taxon>Buddlejeae</taxon>
        <taxon>Buddleja</taxon>
    </lineage>
</organism>
<dbReference type="FunFam" id="3.30.430.20:FF:000015">
    <property type="entry name" value="Cysteine-rich receptor-like protein kinase 3"/>
    <property type="match status" value="1"/>
</dbReference>
<evidence type="ECO:0000313" key="14">
    <source>
        <dbReference type="EMBL" id="KAG8384849.1"/>
    </source>
</evidence>
<dbReference type="PANTHER" id="PTHR47973">
    <property type="entry name" value="CYSTEINE-RICH RECEPTOR-LIKE PROTEIN KINASE 3"/>
    <property type="match status" value="1"/>
</dbReference>
<keyword evidence="15" id="KW-1185">Reference proteome</keyword>
<reference evidence="14" key="1">
    <citation type="submission" date="2019-10" db="EMBL/GenBank/DDBJ databases">
        <authorList>
            <person name="Zhang R."/>
            <person name="Pan Y."/>
            <person name="Wang J."/>
            <person name="Ma R."/>
            <person name="Yu S."/>
        </authorList>
    </citation>
    <scope>NUCLEOTIDE SEQUENCE</scope>
    <source>
        <strain evidence="14">LA-IB0</strain>
        <tissue evidence="14">Leaf</tissue>
    </source>
</reference>
<evidence type="ECO:0000259" key="12">
    <source>
        <dbReference type="PROSITE" id="PS50011"/>
    </source>
</evidence>
<dbReference type="PROSITE" id="PS51473">
    <property type="entry name" value="GNK2"/>
    <property type="match status" value="2"/>
</dbReference>
<dbReference type="FunFam" id="3.30.430.20:FF:000029">
    <property type="entry name" value="Cysteine-rich receptor-like protein kinase 42"/>
    <property type="match status" value="1"/>
</dbReference>
<feature type="signal peptide" evidence="11">
    <location>
        <begin position="1"/>
        <end position="22"/>
    </location>
</feature>
<evidence type="ECO:0000256" key="6">
    <source>
        <dbReference type="ARBA" id="ARBA00022777"/>
    </source>
</evidence>
<name>A0AAV6XQN9_9LAMI</name>
<feature type="domain" description="Protein kinase" evidence="12">
    <location>
        <begin position="311"/>
        <end position="516"/>
    </location>
</feature>
<dbReference type="FunFam" id="3.30.200.20:FF:000177">
    <property type="entry name" value="Cysteine-rich receptor-like protein kinase 2"/>
    <property type="match status" value="1"/>
</dbReference>
<dbReference type="InterPro" id="IPR038408">
    <property type="entry name" value="GNK2_sf"/>
</dbReference>
<evidence type="ECO:0008006" key="16">
    <source>
        <dbReference type="Google" id="ProtNLM"/>
    </source>
</evidence>
<protein>
    <recommendedName>
        <fullName evidence="16">Cysteine-rich receptor-like protein kinase 42</fullName>
    </recommendedName>
</protein>
<dbReference type="Pfam" id="PF01657">
    <property type="entry name" value="Stress-antifung"/>
    <property type="match status" value="2"/>
</dbReference>
<dbReference type="Gene3D" id="3.30.200.20">
    <property type="entry name" value="Phosphorylase Kinase, domain 1"/>
    <property type="match status" value="1"/>
</dbReference>
<dbReference type="GO" id="GO:0005524">
    <property type="term" value="F:ATP binding"/>
    <property type="evidence" value="ECO:0007669"/>
    <property type="project" value="UniProtKB-KW"/>
</dbReference>